<evidence type="ECO:0000256" key="1">
    <source>
        <dbReference type="ARBA" id="ARBA00022821"/>
    </source>
</evidence>
<feature type="region of interest" description="Disordered" evidence="2">
    <location>
        <begin position="388"/>
        <end position="434"/>
    </location>
</feature>
<evidence type="ECO:0000256" key="2">
    <source>
        <dbReference type="SAM" id="MobiDB-lite"/>
    </source>
</evidence>
<dbReference type="InterPro" id="IPR032675">
    <property type="entry name" value="LRR_dom_sf"/>
</dbReference>
<dbReference type="GO" id="GO:0006952">
    <property type="term" value="P:defense response"/>
    <property type="evidence" value="ECO:0007669"/>
    <property type="project" value="UniProtKB-KW"/>
</dbReference>
<dbReference type="EMBL" id="CP133620">
    <property type="protein sequence ID" value="WMV44974.1"/>
    <property type="molecule type" value="Genomic_DNA"/>
</dbReference>
<feature type="compositionally biased region" description="Basic and acidic residues" evidence="2">
    <location>
        <begin position="414"/>
        <end position="428"/>
    </location>
</feature>
<sequence>MFVEDLSLEECDCIDDISPELLPRTRKLNVSDCHNLTRFLIPTSTESFYIGNCKNLEKLSVALPSAMTSLSIGYCEKLKWLPDHMQELLPSLKGLHLSSCPEIESFPQGGLPFNLQQLEIINCKKLVNGRKEWCLQRLPRLRELELVIYHDGSDEEMEHWELPCSIRRLEVSNLKTLSSQDLKSLTSLEFLYIAYLPHIQSLLEEWRLPSSLSELYLYGHHELNSLGLCYLTSLLRLRIGNCCNLQSLSESALPSSLSHLTIKYCHNLRSLSKSALPSALSELTIKCCRNLQSLSESALPFSLSKLTIKDCPKLQSLSESALPSSLSELTIRNCPNLQSLPVKGQKVKEVYPSRDDFKRNRFPSLALSSVISQRNKETVGFKIPMTPEFKKKTSTEEKNSTPHPFQPKFSALPDAKKFMGEKGPKDLSHLTSPG</sequence>
<accession>A0AAF0ZQ61</accession>
<keyword evidence="4" id="KW-1185">Reference proteome</keyword>
<reference evidence="3" key="1">
    <citation type="submission" date="2023-08" db="EMBL/GenBank/DDBJ databases">
        <title>A de novo genome assembly of Solanum verrucosum Schlechtendal, a Mexican diploid species geographically isolated from the other diploid A-genome species in potato relatives.</title>
        <authorList>
            <person name="Hosaka K."/>
        </authorList>
    </citation>
    <scope>NUCLEOTIDE SEQUENCE</scope>
    <source>
        <tissue evidence="3">Young leaves</tissue>
    </source>
</reference>
<evidence type="ECO:0000313" key="3">
    <source>
        <dbReference type="EMBL" id="WMV44974.1"/>
    </source>
</evidence>
<dbReference type="PANTHER" id="PTHR36766:SF40">
    <property type="entry name" value="DISEASE RESISTANCE PROTEIN RGA3"/>
    <property type="match status" value="1"/>
</dbReference>
<keyword evidence="1" id="KW-0611">Plant defense</keyword>
<evidence type="ECO:0000313" key="4">
    <source>
        <dbReference type="Proteomes" id="UP001234989"/>
    </source>
</evidence>
<name>A0AAF0ZQ61_SOLVR</name>
<dbReference type="Proteomes" id="UP001234989">
    <property type="component" value="Chromosome 9"/>
</dbReference>
<organism evidence="3 4">
    <name type="scientific">Solanum verrucosum</name>
    <dbReference type="NCBI Taxonomy" id="315347"/>
    <lineage>
        <taxon>Eukaryota</taxon>
        <taxon>Viridiplantae</taxon>
        <taxon>Streptophyta</taxon>
        <taxon>Embryophyta</taxon>
        <taxon>Tracheophyta</taxon>
        <taxon>Spermatophyta</taxon>
        <taxon>Magnoliopsida</taxon>
        <taxon>eudicotyledons</taxon>
        <taxon>Gunneridae</taxon>
        <taxon>Pentapetalae</taxon>
        <taxon>asterids</taxon>
        <taxon>lamiids</taxon>
        <taxon>Solanales</taxon>
        <taxon>Solanaceae</taxon>
        <taxon>Solanoideae</taxon>
        <taxon>Solaneae</taxon>
        <taxon>Solanum</taxon>
    </lineage>
</organism>
<dbReference type="Gene3D" id="3.80.10.10">
    <property type="entry name" value="Ribonuclease Inhibitor"/>
    <property type="match status" value="2"/>
</dbReference>
<dbReference type="PANTHER" id="PTHR36766">
    <property type="entry name" value="PLANT BROAD-SPECTRUM MILDEW RESISTANCE PROTEIN RPW8"/>
    <property type="match status" value="1"/>
</dbReference>
<proteinExistence type="predicted"/>
<dbReference type="AlphaFoldDB" id="A0AAF0ZQ61"/>
<feature type="compositionally biased region" description="Basic and acidic residues" evidence="2">
    <location>
        <begin position="388"/>
        <end position="400"/>
    </location>
</feature>
<gene>
    <name evidence="3" type="ORF">MTR67_038359</name>
</gene>
<protein>
    <submittedName>
        <fullName evidence="3">Uncharacterized protein</fullName>
    </submittedName>
</protein>
<dbReference type="SUPFAM" id="SSF52058">
    <property type="entry name" value="L domain-like"/>
    <property type="match status" value="1"/>
</dbReference>